<comment type="caution">
    <text evidence="1">The sequence shown here is derived from an EMBL/GenBank/DDBJ whole genome shotgun (WGS) entry which is preliminary data.</text>
</comment>
<dbReference type="PROSITE" id="PS51257">
    <property type="entry name" value="PROKAR_LIPOPROTEIN"/>
    <property type="match status" value="1"/>
</dbReference>
<sequence>MRNLVLITVFLGLLSVSCTTKETKQVQTTRYPNEDAPLALLMRAMFEDMEEIKDAVEKGNSIKSYLSKHRELLTARPTNPNVKTVTFELMGNAYLESLDLMEKSSEEELISNYKMLVETCLACHQQYCPGPIKRINLLNLPL</sequence>
<proteinExistence type="predicted"/>
<dbReference type="AlphaFoldDB" id="A0A8J3CYW5"/>
<accession>A0A8J3CYW5</accession>
<protein>
    <recommendedName>
        <fullName evidence="3">Cytochrome C</fullName>
    </recommendedName>
</protein>
<dbReference type="EMBL" id="BMYF01000025">
    <property type="protein sequence ID" value="GHB50353.1"/>
    <property type="molecule type" value="Genomic_DNA"/>
</dbReference>
<reference evidence="1" key="1">
    <citation type="journal article" date="2014" name="Int. J. Syst. Evol. Microbiol.">
        <title>Complete genome sequence of Corynebacterium casei LMG S-19264T (=DSM 44701T), isolated from a smear-ripened cheese.</title>
        <authorList>
            <consortium name="US DOE Joint Genome Institute (JGI-PGF)"/>
            <person name="Walter F."/>
            <person name="Albersmeier A."/>
            <person name="Kalinowski J."/>
            <person name="Ruckert C."/>
        </authorList>
    </citation>
    <scope>NUCLEOTIDE SEQUENCE</scope>
    <source>
        <strain evidence="1">KCTC 23224</strain>
    </source>
</reference>
<keyword evidence="2" id="KW-1185">Reference proteome</keyword>
<gene>
    <name evidence="1" type="ORF">GCM10008106_33980</name>
</gene>
<name>A0A8J3CYW5_9BACT</name>
<reference evidence="1" key="2">
    <citation type="submission" date="2020-09" db="EMBL/GenBank/DDBJ databases">
        <authorList>
            <person name="Sun Q."/>
            <person name="Kim S."/>
        </authorList>
    </citation>
    <scope>NUCLEOTIDE SEQUENCE</scope>
    <source>
        <strain evidence="1">KCTC 23224</strain>
    </source>
</reference>
<evidence type="ECO:0000313" key="2">
    <source>
        <dbReference type="Proteomes" id="UP000642809"/>
    </source>
</evidence>
<organism evidence="1 2">
    <name type="scientific">Mongoliitalea lutea</name>
    <dbReference type="NCBI Taxonomy" id="849756"/>
    <lineage>
        <taxon>Bacteria</taxon>
        <taxon>Pseudomonadati</taxon>
        <taxon>Bacteroidota</taxon>
        <taxon>Cytophagia</taxon>
        <taxon>Cytophagales</taxon>
        <taxon>Cyclobacteriaceae</taxon>
        <taxon>Mongoliitalea</taxon>
    </lineage>
</organism>
<dbReference type="RefSeq" id="WP_189585643.1">
    <property type="nucleotide sequence ID" value="NZ_BMYF01000025.1"/>
</dbReference>
<evidence type="ECO:0000313" key="1">
    <source>
        <dbReference type="EMBL" id="GHB50353.1"/>
    </source>
</evidence>
<dbReference type="Proteomes" id="UP000642809">
    <property type="component" value="Unassembled WGS sequence"/>
</dbReference>
<evidence type="ECO:0008006" key="3">
    <source>
        <dbReference type="Google" id="ProtNLM"/>
    </source>
</evidence>